<evidence type="ECO:0000313" key="3">
    <source>
        <dbReference type="Proteomes" id="UP001527925"/>
    </source>
</evidence>
<sequence length="205" mass="20715">MSADCAVLAALPVATSLAGCCSQAPQVVCTNGRVSSLWVVPEASKVAMAAAWLMPPGVDPGRSIDVAATNLTAVIDAVAALPALSSLRVAVSGGLATIPDSIGRLTGLSFLTITNSGLVGSIPSSLASLPSLQALDLSRNNLTSAPSLAPLSALIALNLSRNQFAQNIASLGLASAASLLTLDLSYNNFNQDIEAQLPSRTFTSL</sequence>
<dbReference type="InterPro" id="IPR053213">
    <property type="entry name" value="RLP29"/>
</dbReference>
<evidence type="ECO:0000313" key="2">
    <source>
        <dbReference type="EMBL" id="KAL2912527.1"/>
    </source>
</evidence>
<dbReference type="Pfam" id="PF13855">
    <property type="entry name" value="LRR_8"/>
    <property type="match status" value="1"/>
</dbReference>
<dbReference type="SUPFAM" id="SSF52058">
    <property type="entry name" value="L domain-like"/>
    <property type="match status" value="1"/>
</dbReference>
<feature type="signal peptide" evidence="1">
    <location>
        <begin position="1"/>
        <end position="18"/>
    </location>
</feature>
<dbReference type="Proteomes" id="UP001527925">
    <property type="component" value="Unassembled WGS sequence"/>
</dbReference>
<dbReference type="EMBL" id="JADGIZ020000063">
    <property type="protein sequence ID" value="KAL2912527.1"/>
    <property type="molecule type" value="Genomic_DNA"/>
</dbReference>
<name>A0ABR4MZ32_9FUNG</name>
<dbReference type="Gene3D" id="3.80.10.10">
    <property type="entry name" value="Ribonuclease Inhibitor"/>
    <property type="match status" value="1"/>
</dbReference>
<dbReference type="PANTHER" id="PTHR48009:SF4">
    <property type="entry name" value="LEUCINE-RICH REPEAT (LRR) FAMILY PROTEIN"/>
    <property type="match status" value="1"/>
</dbReference>
<dbReference type="PANTHER" id="PTHR48009">
    <property type="entry name" value="LEUCINE-RICH REPEAT (LRR) FAMILY PROTEIN"/>
    <property type="match status" value="1"/>
</dbReference>
<keyword evidence="3" id="KW-1185">Reference proteome</keyword>
<accession>A0ABR4MZ32</accession>
<proteinExistence type="predicted"/>
<reference evidence="2 3" key="1">
    <citation type="submission" date="2023-09" db="EMBL/GenBank/DDBJ databases">
        <title>Pangenome analysis of Batrachochytrium dendrobatidis and related Chytrids.</title>
        <authorList>
            <person name="Yacoub M.N."/>
            <person name="Stajich J.E."/>
            <person name="James T.Y."/>
        </authorList>
    </citation>
    <scope>NUCLEOTIDE SEQUENCE [LARGE SCALE GENOMIC DNA]</scope>
    <source>
        <strain evidence="2 3">JEL0888</strain>
    </source>
</reference>
<evidence type="ECO:0000256" key="1">
    <source>
        <dbReference type="SAM" id="SignalP"/>
    </source>
</evidence>
<comment type="caution">
    <text evidence="2">The sequence shown here is derived from an EMBL/GenBank/DDBJ whole genome shotgun (WGS) entry which is preliminary data.</text>
</comment>
<protein>
    <submittedName>
        <fullName evidence="2">Uncharacterized protein</fullName>
    </submittedName>
</protein>
<gene>
    <name evidence="2" type="ORF">HK105_208016</name>
</gene>
<dbReference type="InterPro" id="IPR032675">
    <property type="entry name" value="LRR_dom_sf"/>
</dbReference>
<dbReference type="InterPro" id="IPR001611">
    <property type="entry name" value="Leu-rich_rpt"/>
</dbReference>
<organism evidence="2 3">
    <name type="scientific">Polyrhizophydium stewartii</name>
    <dbReference type="NCBI Taxonomy" id="2732419"/>
    <lineage>
        <taxon>Eukaryota</taxon>
        <taxon>Fungi</taxon>
        <taxon>Fungi incertae sedis</taxon>
        <taxon>Chytridiomycota</taxon>
        <taxon>Chytridiomycota incertae sedis</taxon>
        <taxon>Chytridiomycetes</taxon>
        <taxon>Rhizophydiales</taxon>
        <taxon>Rhizophydiales incertae sedis</taxon>
        <taxon>Polyrhizophydium</taxon>
    </lineage>
</organism>
<dbReference type="Pfam" id="PF00560">
    <property type="entry name" value="LRR_1"/>
    <property type="match status" value="1"/>
</dbReference>
<feature type="chain" id="PRO_5046504110" evidence="1">
    <location>
        <begin position="19"/>
        <end position="205"/>
    </location>
</feature>
<dbReference type="PROSITE" id="PS51450">
    <property type="entry name" value="LRR"/>
    <property type="match status" value="1"/>
</dbReference>
<keyword evidence="1" id="KW-0732">Signal</keyword>